<keyword evidence="2" id="KW-1185">Reference proteome</keyword>
<accession>B9ES49</accession>
<organism evidence="1 2">
    <name type="scientific">Prochlorococcus marinus (strain MIT 9313)</name>
    <dbReference type="NCBI Taxonomy" id="74547"/>
    <lineage>
        <taxon>Bacteria</taxon>
        <taxon>Bacillati</taxon>
        <taxon>Cyanobacteriota</taxon>
        <taxon>Cyanophyceae</taxon>
        <taxon>Synechococcales</taxon>
        <taxon>Prochlorococcaceae</taxon>
        <taxon>Prochlorococcus</taxon>
    </lineage>
</organism>
<dbReference type="KEGG" id="pmt:PMT_2664"/>
<name>B9ES49_PROMM</name>
<protein>
    <submittedName>
        <fullName evidence="1">Uncharacterized protein</fullName>
    </submittedName>
</protein>
<dbReference type="EMBL" id="BX548175">
    <property type="protein sequence ID" value="CAX32185.1"/>
    <property type="molecule type" value="Genomic_DNA"/>
</dbReference>
<dbReference type="Proteomes" id="UP000001423">
    <property type="component" value="Chromosome"/>
</dbReference>
<reference evidence="1 2" key="1">
    <citation type="journal article" date="2003" name="Nature">
        <title>Genome divergence in two Prochlorococcus ecotypes reflects oceanic niche differentiation.</title>
        <authorList>
            <person name="Rocap G."/>
            <person name="Larimer F.W."/>
            <person name="Lamerdin J.E."/>
            <person name="Malfatti S."/>
            <person name="Chain P."/>
            <person name="Ahlgren N.A."/>
            <person name="Arellano A."/>
            <person name="Coleman M."/>
            <person name="Hauser L."/>
            <person name="Hess W.R."/>
            <person name="Johnson Z.I."/>
            <person name="Land M.L."/>
            <person name="Lindell D."/>
            <person name="Post A.F."/>
            <person name="Regala W."/>
            <person name="Shah M."/>
            <person name="Shaw S.L."/>
            <person name="Steglich C."/>
            <person name="Sullivan M.B."/>
            <person name="Ting C.S."/>
            <person name="Tolonen A."/>
            <person name="Webb E.A."/>
            <person name="Zinser E.R."/>
            <person name="Chisholm S.W."/>
        </authorList>
    </citation>
    <scope>NUCLEOTIDE SEQUENCE [LARGE SCALE GENOMIC DNA]</scope>
    <source>
        <strain evidence="2">MIT 9313</strain>
    </source>
</reference>
<evidence type="ECO:0000313" key="2">
    <source>
        <dbReference type="Proteomes" id="UP000001423"/>
    </source>
</evidence>
<sequence>MINLAALSRTFSVLLSRDQSVCLVARHGLVFTLSAWLKRLSQIIGINGTSCCEVACALR</sequence>
<gene>
    <name evidence="1" type="ordered locus">PMT_2664</name>
</gene>
<dbReference type="AlphaFoldDB" id="B9ES49"/>
<evidence type="ECO:0000313" key="1">
    <source>
        <dbReference type="EMBL" id="CAX32185.1"/>
    </source>
</evidence>
<dbReference type="HOGENOM" id="CLU_2957008_0_0_3"/>
<proteinExistence type="predicted"/>